<comment type="caution">
    <text evidence="1">The sequence shown here is derived from an EMBL/GenBank/DDBJ whole genome shotgun (WGS) entry which is preliminary data.</text>
</comment>
<dbReference type="AlphaFoldDB" id="A0A9N9JCS1"/>
<dbReference type="OrthoDB" id="2479986at2759"/>
<feature type="non-terminal residue" evidence="1">
    <location>
        <position position="1"/>
    </location>
</feature>
<keyword evidence="2" id="KW-1185">Reference proteome</keyword>
<dbReference type="Proteomes" id="UP000789396">
    <property type="component" value="Unassembled WGS sequence"/>
</dbReference>
<evidence type="ECO:0000313" key="2">
    <source>
        <dbReference type="Proteomes" id="UP000789396"/>
    </source>
</evidence>
<name>A0A9N9JCS1_9GLOM</name>
<sequence>YNIKDYTDDHEASLQELFDHFNQFIESLQESVISYNYLPADAI</sequence>
<dbReference type="EMBL" id="CAJVPZ010047532">
    <property type="protein sequence ID" value="CAG8772663.1"/>
    <property type="molecule type" value="Genomic_DNA"/>
</dbReference>
<gene>
    <name evidence="1" type="ORF">RFULGI_LOCUS15172</name>
</gene>
<organism evidence="1 2">
    <name type="scientific">Racocetra fulgida</name>
    <dbReference type="NCBI Taxonomy" id="60492"/>
    <lineage>
        <taxon>Eukaryota</taxon>
        <taxon>Fungi</taxon>
        <taxon>Fungi incertae sedis</taxon>
        <taxon>Mucoromycota</taxon>
        <taxon>Glomeromycotina</taxon>
        <taxon>Glomeromycetes</taxon>
        <taxon>Diversisporales</taxon>
        <taxon>Gigasporaceae</taxon>
        <taxon>Racocetra</taxon>
    </lineage>
</organism>
<accession>A0A9N9JCS1</accession>
<proteinExistence type="predicted"/>
<evidence type="ECO:0000313" key="1">
    <source>
        <dbReference type="EMBL" id="CAG8772663.1"/>
    </source>
</evidence>
<protein>
    <submittedName>
        <fullName evidence="1">11354_t:CDS:1</fullName>
    </submittedName>
</protein>
<reference evidence="1" key="1">
    <citation type="submission" date="2021-06" db="EMBL/GenBank/DDBJ databases">
        <authorList>
            <person name="Kallberg Y."/>
            <person name="Tangrot J."/>
            <person name="Rosling A."/>
        </authorList>
    </citation>
    <scope>NUCLEOTIDE SEQUENCE</scope>
    <source>
        <strain evidence="1">IN212</strain>
    </source>
</reference>